<dbReference type="OMA" id="MPNVNLQ"/>
<evidence type="ECO:0000313" key="9">
    <source>
        <dbReference type="WBParaSite" id="nRc.2.0.1.t03997-RA"/>
    </source>
</evidence>
<proteinExistence type="predicted"/>
<dbReference type="InterPro" id="IPR003128">
    <property type="entry name" value="Villin_headpiece"/>
</dbReference>
<dbReference type="Gene3D" id="1.10.950.10">
    <property type="entry name" value="Villin headpiece domain"/>
    <property type="match status" value="1"/>
</dbReference>
<dbReference type="InterPro" id="IPR051618">
    <property type="entry name" value="Actin-binding_LIM"/>
</dbReference>
<name>A0A915HRK2_ROMCU</name>
<dbReference type="Proteomes" id="UP000887565">
    <property type="component" value="Unplaced"/>
</dbReference>
<dbReference type="PROSITE" id="PS51089">
    <property type="entry name" value="HP"/>
    <property type="match status" value="1"/>
</dbReference>
<dbReference type="Pfam" id="PF00412">
    <property type="entry name" value="LIM"/>
    <property type="match status" value="2"/>
</dbReference>
<dbReference type="InterPro" id="IPR001781">
    <property type="entry name" value="Znf_LIM"/>
</dbReference>
<evidence type="ECO:0000256" key="4">
    <source>
        <dbReference type="PROSITE-ProRule" id="PRU00125"/>
    </source>
</evidence>
<feature type="domain" description="LIM zinc-binding" evidence="6">
    <location>
        <begin position="255"/>
        <end position="315"/>
    </location>
</feature>
<dbReference type="SMART" id="SM00153">
    <property type="entry name" value="VHP"/>
    <property type="match status" value="1"/>
</dbReference>
<evidence type="ECO:0000256" key="3">
    <source>
        <dbReference type="ARBA" id="ARBA00023038"/>
    </source>
</evidence>
<keyword evidence="2 4" id="KW-0862">Zinc</keyword>
<dbReference type="SUPFAM" id="SSF47050">
    <property type="entry name" value="VHP, Villin headpiece domain"/>
    <property type="match status" value="1"/>
</dbReference>
<feature type="region of interest" description="Disordered" evidence="5">
    <location>
        <begin position="48"/>
        <end position="80"/>
    </location>
</feature>
<dbReference type="SMART" id="SM00132">
    <property type="entry name" value="LIM"/>
    <property type="match status" value="3"/>
</dbReference>
<dbReference type="InterPro" id="IPR036886">
    <property type="entry name" value="Villin_headpiece_dom_sf"/>
</dbReference>
<evidence type="ECO:0000256" key="2">
    <source>
        <dbReference type="ARBA" id="ARBA00022833"/>
    </source>
</evidence>
<feature type="domain" description="LIM zinc-binding" evidence="6">
    <location>
        <begin position="150"/>
        <end position="209"/>
    </location>
</feature>
<dbReference type="PROSITE" id="PS00478">
    <property type="entry name" value="LIM_DOMAIN_1"/>
    <property type="match status" value="2"/>
</dbReference>
<evidence type="ECO:0000256" key="5">
    <source>
        <dbReference type="SAM" id="MobiDB-lite"/>
    </source>
</evidence>
<protein>
    <submittedName>
        <fullName evidence="9">Uncharacterized protein</fullName>
    </submittedName>
</protein>
<dbReference type="FunFam" id="2.10.110.10:FF:000003">
    <property type="entry name" value="actin-binding LIM protein 1 isoform X1"/>
    <property type="match status" value="1"/>
</dbReference>
<dbReference type="SUPFAM" id="SSF57716">
    <property type="entry name" value="Glucocorticoid receptor-like (DNA-binding domain)"/>
    <property type="match status" value="4"/>
</dbReference>
<evidence type="ECO:0000313" key="8">
    <source>
        <dbReference type="Proteomes" id="UP000887565"/>
    </source>
</evidence>
<feature type="compositionally biased region" description="Polar residues" evidence="5">
    <location>
        <begin position="48"/>
        <end position="64"/>
    </location>
</feature>
<dbReference type="GO" id="GO:0046872">
    <property type="term" value="F:metal ion binding"/>
    <property type="evidence" value="ECO:0007669"/>
    <property type="project" value="UniProtKB-KW"/>
</dbReference>
<dbReference type="Pfam" id="PF02209">
    <property type="entry name" value="VHP"/>
    <property type="match status" value="1"/>
</dbReference>
<dbReference type="PROSITE" id="PS50023">
    <property type="entry name" value="LIM_DOMAIN_2"/>
    <property type="match status" value="3"/>
</dbReference>
<dbReference type="PANTHER" id="PTHR24213">
    <property type="entry name" value="ACTIN-BINDING LIM PROTEIN"/>
    <property type="match status" value="1"/>
</dbReference>
<dbReference type="GO" id="GO:0051015">
    <property type="term" value="F:actin filament binding"/>
    <property type="evidence" value="ECO:0007669"/>
    <property type="project" value="TreeGrafter"/>
</dbReference>
<dbReference type="GO" id="GO:0030032">
    <property type="term" value="P:lamellipodium assembly"/>
    <property type="evidence" value="ECO:0007669"/>
    <property type="project" value="TreeGrafter"/>
</dbReference>
<feature type="domain" description="HP" evidence="7">
    <location>
        <begin position="682"/>
        <end position="719"/>
    </location>
</feature>
<dbReference type="GO" id="GO:0007010">
    <property type="term" value="P:cytoskeleton organization"/>
    <property type="evidence" value="ECO:0007669"/>
    <property type="project" value="InterPro"/>
</dbReference>
<keyword evidence="8" id="KW-1185">Reference proteome</keyword>
<dbReference type="GO" id="GO:0015629">
    <property type="term" value="C:actin cytoskeleton"/>
    <property type="evidence" value="ECO:0007669"/>
    <property type="project" value="TreeGrafter"/>
</dbReference>
<accession>A0A915HRK2</accession>
<dbReference type="Gene3D" id="2.10.110.10">
    <property type="entry name" value="Cysteine Rich Protein"/>
    <property type="match status" value="3"/>
</dbReference>
<dbReference type="CDD" id="cd09328">
    <property type="entry name" value="LIM2_abLIM"/>
    <property type="match status" value="1"/>
</dbReference>
<organism evidence="8 9">
    <name type="scientific">Romanomermis culicivorax</name>
    <name type="common">Nematode worm</name>
    <dbReference type="NCBI Taxonomy" id="13658"/>
    <lineage>
        <taxon>Eukaryota</taxon>
        <taxon>Metazoa</taxon>
        <taxon>Ecdysozoa</taxon>
        <taxon>Nematoda</taxon>
        <taxon>Enoplea</taxon>
        <taxon>Dorylaimia</taxon>
        <taxon>Mermithida</taxon>
        <taxon>Mermithoidea</taxon>
        <taxon>Mermithidae</taxon>
        <taxon>Romanomermis</taxon>
    </lineage>
</organism>
<keyword evidence="1 4" id="KW-0479">Metal-binding</keyword>
<evidence type="ECO:0000259" key="6">
    <source>
        <dbReference type="PROSITE" id="PS50023"/>
    </source>
</evidence>
<feature type="domain" description="LIM zinc-binding" evidence="6">
    <location>
        <begin position="90"/>
        <end position="149"/>
    </location>
</feature>
<dbReference type="WBParaSite" id="nRc.2.0.1.t03997-RA">
    <property type="protein sequence ID" value="nRc.2.0.1.t03997-RA"/>
    <property type="gene ID" value="nRc.2.0.1.g03997"/>
</dbReference>
<dbReference type="PANTHER" id="PTHR24213:SF9">
    <property type="entry name" value="UNCOORDINATED 115A, ISOFORM B-RELATED"/>
    <property type="match status" value="1"/>
</dbReference>
<dbReference type="AlphaFoldDB" id="A0A915HRK2"/>
<reference evidence="9" key="1">
    <citation type="submission" date="2022-11" db="UniProtKB">
        <authorList>
            <consortium name="WormBaseParasite"/>
        </authorList>
    </citation>
    <scope>IDENTIFICATION</scope>
</reference>
<keyword evidence="3 4" id="KW-0440">LIM domain</keyword>
<evidence type="ECO:0000256" key="1">
    <source>
        <dbReference type="ARBA" id="ARBA00022723"/>
    </source>
</evidence>
<evidence type="ECO:0000259" key="7">
    <source>
        <dbReference type="PROSITE" id="PS51089"/>
    </source>
</evidence>
<sequence>MSLNARNVSLEPAWGGVYVGPASTFSAAQAQRVPHWFQRYQWRNLSTPARASTSRDQSYQSSRQPRPVVRSKNEASTSSQIETRKFSGKIKCEICKKKCKGDIFKADDKYFHIACFICKTCKKPLSELGYFAHKNEYYCPTDYHSQFGSKCSSCNKYVEGEAVQCMGKTFHQNCFRCDRCRQPFAAGQKATFTAREHLCPKCSSIPVATVKPTQSNLTHNICLYFIKNSGSAAGEPTRVDGLPYCTRLILRSKPQRCHECDNFIAGKVLQADNYYFHPGCALCTRCGQHFGEHEEMYMQGDEIWHARCNEISPPDKVLHRYSTLPLSLSPSRFSDSFSSYNSHSLSFQHSLPRSPRSTLHSPKYSCNFGKFLTYMYLLPQETMPYLKQPIPPHAPHTQQFHVPQDKLVKLKKSRVSMFKSGLQKLAEIMDEMQPRPRSPYMNNEEPIELSHFPSARAPEPHEVPAIEREDFPAPPYPYAVEELKRRLSSSDLENDEEDVVDGNVQKIKKAEEELIKIENESSIAKVFVQNLEAKIKKTKSPLFYDPRSASRTPSAKKLPHLKCRYESPINASPSRYLSRPRPWEYWEKNRAVTATIPYPYYLQVPKPGYGLAPKAASLPGSYGVYYQDYHLICDLDTTRSSTLSDKSNVQTPVYSEYVDRFQPSYGAGLIRTSLPDMSKPPKRHLSKDEFEKIFRMMPIEFYRLPEWKRIQLKRTYRLY</sequence>